<dbReference type="Proteomes" id="UP000054097">
    <property type="component" value="Unassembled WGS sequence"/>
</dbReference>
<dbReference type="EC" id="2.1.1.22" evidence="2"/>
<sequence length="400" mass="45591">MQSEDDRHDEVVHFLKVVHAFRQYEAYAISANTRRRRDFFKIPPEDGALLEKVGWKSRLDKVDDLIHENAKVLNQLVANPTIFMDENELAVAEKELNGPSHGHSNNHHHDHGNRSNHRHSTSHSHSHNAPGRYQASSSDMEKVRSTLKQFVRDWSAEGRAERDACYKPMIDALLRRFPDEENRPQRRVLIPGAGLARLGWEIAYLGFESRCNEFSHFMLLPSYYVLNEIKSLNQHTIYPFIHSFSNATDSESLLRGIRFPDVLPSSLPPGSNFSMVAGDFEDIFAPKSDPEEDETGQWDAVLTCFFIDTAKNIVNYLRTIHRILAPGGVWVNCGPLLWHFENSDEVSIEVSLEEVKSLATEIGFVISDETTIETSYVGDDRSMLGYVYRAAFWTATKVEG</sequence>
<dbReference type="AlphaFoldDB" id="A0A0C2WCX2"/>
<reference evidence="8" key="2">
    <citation type="submission" date="2015-01" db="EMBL/GenBank/DDBJ databases">
        <title>Evolutionary Origins and Diversification of the Mycorrhizal Mutualists.</title>
        <authorList>
            <consortium name="DOE Joint Genome Institute"/>
            <consortium name="Mycorrhizal Genomics Consortium"/>
            <person name="Kohler A."/>
            <person name="Kuo A."/>
            <person name="Nagy L.G."/>
            <person name="Floudas D."/>
            <person name="Copeland A."/>
            <person name="Barry K.W."/>
            <person name="Cichocki N."/>
            <person name="Veneault-Fourrey C."/>
            <person name="LaButti K."/>
            <person name="Lindquist E.A."/>
            <person name="Lipzen A."/>
            <person name="Lundell T."/>
            <person name="Morin E."/>
            <person name="Murat C."/>
            <person name="Riley R."/>
            <person name="Ohm R."/>
            <person name="Sun H."/>
            <person name="Tunlid A."/>
            <person name="Henrissat B."/>
            <person name="Grigoriev I.V."/>
            <person name="Hibbett D.S."/>
            <person name="Martin F."/>
        </authorList>
    </citation>
    <scope>NUCLEOTIDE SEQUENCE [LARGE SCALE GENOMIC DNA]</scope>
    <source>
        <strain evidence="8">MAFF 305830</strain>
    </source>
</reference>
<dbReference type="Pfam" id="PF07942">
    <property type="entry name" value="CARME"/>
    <property type="match status" value="1"/>
</dbReference>
<evidence type="ECO:0000256" key="4">
    <source>
        <dbReference type="ARBA" id="ARBA00022679"/>
    </source>
</evidence>
<keyword evidence="4" id="KW-0808">Transferase</keyword>
<evidence type="ECO:0000256" key="5">
    <source>
        <dbReference type="ARBA" id="ARBA00022691"/>
    </source>
</evidence>
<feature type="compositionally biased region" description="Basic residues" evidence="6">
    <location>
        <begin position="104"/>
        <end position="126"/>
    </location>
</feature>
<dbReference type="SMART" id="SM01296">
    <property type="entry name" value="N2227"/>
    <property type="match status" value="1"/>
</dbReference>
<evidence type="ECO:0000313" key="7">
    <source>
        <dbReference type="EMBL" id="KIM24308.1"/>
    </source>
</evidence>
<evidence type="ECO:0000256" key="6">
    <source>
        <dbReference type="SAM" id="MobiDB-lite"/>
    </source>
</evidence>
<keyword evidence="8" id="KW-1185">Reference proteome</keyword>
<evidence type="ECO:0000256" key="1">
    <source>
        <dbReference type="ARBA" id="ARBA00010086"/>
    </source>
</evidence>
<dbReference type="OrthoDB" id="978at2759"/>
<gene>
    <name evidence="7" type="ORF">M408DRAFT_234420</name>
</gene>
<feature type="region of interest" description="Disordered" evidence="6">
    <location>
        <begin position="96"/>
        <end position="139"/>
    </location>
</feature>
<dbReference type="SUPFAM" id="SSF53335">
    <property type="entry name" value="S-adenosyl-L-methionine-dependent methyltransferases"/>
    <property type="match status" value="1"/>
</dbReference>
<dbReference type="GO" id="GO:0032259">
    <property type="term" value="P:methylation"/>
    <property type="evidence" value="ECO:0007669"/>
    <property type="project" value="UniProtKB-KW"/>
</dbReference>
<dbReference type="PANTHER" id="PTHR12303">
    <property type="entry name" value="CARNOSINE N-METHYLTRANSFERASE"/>
    <property type="match status" value="1"/>
</dbReference>
<keyword evidence="3" id="KW-0489">Methyltransferase</keyword>
<evidence type="ECO:0000256" key="2">
    <source>
        <dbReference type="ARBA" id="ARBA00012003"/>
    </source>
</evidence>
<dbReference type="Gene3D" id="3.40.50.150">
    <property type="entry name" value="Vaccinia Virus protein VP39"/>
    <property type="match status" value="1"/>
</dbReference>
<protein>
    <recommendedName>
        <fullName evidence="2">carnosine N-methyltransferase</fullName>
        <ecNumber evidence="2">2.1.1.22</ecNumber>
    </recommendedName>
</protein>
<proteinExistence type="inferred from homology"/>
<dbReference type="GO" id="GO:0030735">
    <property type="term" value="F:carnosine N-methyltransferase activity"/>
    <property type="evidence" value="ECO:0007669"/>
    <property type="project" value="UniProtKB-EC"/>
</dbReference>
<dbReference type="InterPro" id="IPR029063">
    <property type="entry name" value="SAM-dependent_MTases_sf"/>
</dbReference>
<dbReference type="EMBL" id="KN824325">
    <property type="protein sequence ID" value="KIM24308.1"/>
    <property type="molecule type" value="Genomic_DNA"/>
</dbReference>
<comment type="similarity">
    <text evidence="1">Belongs to the carnosine N-methyltransferase family.</text>
</comment>
<dbReference type="PANTHER" id="PTHR12303:SF6">
    <property type="entry name" value="CARNOSINE N-METHYLTRANSFERASE"/>
    <property type="match status" value="1"/>
</dbReference>
<dbReference type="STRING" id="933852.A0A0C2WCX2"/>
<keyword evidence="5" id="KW-0949">S-adenosyl-L-methionine</keyword>
<evidence type="ECO:0000313" key="8">
    <source>
        <dbReference type="Proteomes" id="UP000054097"/>
    </source>
</evidence>
<evidence type="ECO:0000256" key="3">
    <source>
        <dbReference type="ARBA" id="ARBA00022603"/>
    </source>
</evidence>
<dbReference type="HOGENOM" id="CLU_030612_1_1_1"/>
<reference evidence="7 8" key="1">
    <citation type="submission" date="2014-04" db="EMBL/GenBank/DDBJ databases">
        <authorList>
            <consortium name="DOE Joint Genome Institute"/>
            <person name="Kuo A."/>
            <person name="Zuccaro A."/>
            <person name="Kohler A."/>
            <person name="Nagy L.G."/>
            <person name="Floudas D."/>
            <person name="Copeland A."/>
            <person name="Barry K.W."/>
            <person name="Cichocki N."/>
            <person name="Veneault-Fourrey C."/>
            <person name="LaButti K."/>
            <person name="Lindquist E.A."/>
            <person name="Lipzen A."/>
            <person name="Lundell T."/>
            <person name="Morin E."/>
            <person name="Murat C."/>
            <person name="Sun H."/>
            <person name="Tunlid A."/>
            <person name="Henrissat B."/>
            <person name="Grigoriev I.V."/>
            <person name="Hibbett D.S."/>
            <person name="Martin F."/>
            <person name="Nordberg H.P."/>
            <person name="Cantor M.N."/>
            <person name="Hua S.X."/>
        </authorList>
    </citation>
    <scope>NUCLEOTIDE SEQUENCE [LARGE SCALE GENOMIC DNA]</scope>
    <source>
        <strain evidence="7 8">MAFF 305830</strain>
    </source>
</reference>
<organism evidence="7 8">
    <name type="scientific">Serendipita vermifera MAFF 305830</name>
    <dbReference type="NCBI Taxonomy" id="933852"/>
    <lineage>
        <taxon>Eukaryota</taxon>
        <taxon>Fungi</taxon>
        <taxon>Dikarya</taxon>
        <taxon>Basidiomycota</taxon>
        <taxon>Agaricomycotina</taxon>
        <taxon>Agaricomycetes</taxon>
        <taxon>Sebacinales</taxon>
        <taxon>Serendipitaceae</taxon>
        <taxon>Serendipita</taxon>
    </lineage>
</organism>
<name>A0A0C2WCX2_SERVB</name>
<dbReference type="InterPro" id="IPR012901">
    <property type="entry name" value="CARME"/>
</dbReference>
<accession>A0A0C2WCX2</accession>